<gene>
    <name evidence="2" type="ORF">MGAL_10B059607</name>
</gene>
<dbReference type="OrthoDB" id="6052681at2759"/>
<organism evidence="2 3">
    <name type="scientific">Mytilus galloprovincialis</name>
    <name type="common">Mediterranean mussel</name>
    <dbReference type="NCBI Taxonomy" id="29158"/>
    <lineage>
        <taxon>Eukaryota</taxon>
        <taxon>Metazoa</taxon>
        <taxon>Spiralia</taxon>
        <taxon>Lophotrochozoa</taxon>
        <taxon>Mollusca</taxon>
        <taxon>Bivalvia</taxon>
        <taxon>Autobranchia</taxon>
        <taxon>Pteriomorphia</taxon>
        <taxon>Mytilida</taxon>
        <taxon>Mytiloidea</taxon>
        <taxon>Mytilidae</taxon>
        <taxon>Mytilinae</taxon>
        <taxon>Mytilus</taxon>
    </lineage>
</organism>
<name>A0A8B6H1L4_MYTGA</name>
<protein>
    <submittedName>
        <fullName evidence="2">Uncharacterized protein</fullName>
    </submittedName>
</protein>
<keyword evidence="3" id="KW-1185">Reference proteome</keyword>
<keyword evidence="1" id="KW-0175">Coiled coil</keyword>
<reference evidence="2" key="1">
    <citation type="submission" date="2018-11" db="EMBL/GenBank/DDBJ databases">
        <authorList>
            <person name="Alioto T."/>
            <person name="Alioto T."/>
        </authorList>
    </citation>
    <scope>NUCLEOTIDE SEQUENCE</scope>
</reference>
<sequence>MEKEVFVMKENYKALLQRVHDNEQDIASLRGQKQLLEKEVENTRQTFSCEIENLHDITVKQKIELNDINLSRTTFNETTHKLILRVNVLDNHYLLPGRYGDHINKT</sequence>
<evidence type="ECO:0000313" key="3">
    <source>
        <dbReference type="Proteomes" id="UP000596742"/>
    </source>
</evidence>
<comment type="caution">
    <text evidence="2">The sequence shown here is derived from an EMBL/GenBank/DDBJ whole genome shotgun (WGS) entry which is preliminary data.</text>
</comment>
<evidence type="ECO:0000313" key="2">
    <source>
        <dbReference type="EMBL" id="VDI72172.1"/>
    </source>
</evidence>
<dbReference type="AlphaFoldDB" id="A0A8B6H1L4"/>
<feature type="coiled-coil region" evidence="1">
    <location>
        <begin position="19"/>
        <end position="46"/>
    </location>
</feature>
<evidence type="ECO:0000256" key="1">
    <source>
        <dbReference type="SAM" id="Coils"/>
    </source>
</evidence>
<proteinExistence type="predicted"/>
<accession>A0A8B6H1L4</accession>
<dbReference type="Proteomes" id="UP000596742">
    <property type="component" value="Unassembled WGS sequence"/>
</dbReference>
<dbReference type="EMBL" id="UYJE01009307">
    <property type="protein sequence ID" value="VDI72172.1"/>
    <property type="molecule type" value="Genomic_DNA"/>
</dbReference>
<feature type="non-terminal residue" evidence="2">
    <location>
        <position position="106"/>
    </location>
</feature>